<comment type="caution">
    <text evidence="3">The sequence shown here is derived from an EMBL/GenBank/DDBJ whole genome shotgun (WGS) entry which is preliminary data.</text>
</comment>
<dbReference type="Gene3D" id="2.40.420.20">
    <property type="match status" value="1"/>
</dbReference>
<dbReference type="Gene3D" id="1.10.287.470">
    <property type="entry name" value="Helix hairpin bin"/>
    <property type="match status" value="1"/>
</dbReference>
<dbReference type="NCBIfam" id="TIGR01730">
    <property type="entry name" value="RND_mfp"/>
    <property type="match status" value="1"/>
</dbReference>
<dbReference type="PANTHER" id="PTHR30469">
    <property type="entry name" value="MULTIDRUG RESISTANCE PROTEIN MDTA"/>
    <property type="match status" value="1"/>
</dbReference>
<dbReference type="Gene3D" id="2.40.30.170">
    <property type="match status" value="1"/>
</dbReference>
<dbReference type="OrthoDB" id="2015187at2"/>
<keyword evidence="4" id="KW-1185">Reference proteome</keyword>
<gene>
    <name evidence="3" type="ORF">CCE28_11345</name>
</gene>
<sequence length="363" mass="40696">MIMKKFLVLLLMISTLLLLVACSKAEGTTVKEKVKAVKVEKIQQSENSVFLSYIGTVDAKDIIKYSFKTSGKIGRVFVEKGDKVKEGDKLVQLDTQDLKFQVDAAKSTLDTAQFNIKKAKDSYIYDKDYFSKMKKLYDGATISKNEYDQIKLKMDMSETTYNQAKSQYEVAKTDYEYKLSLLDDSTIYATITGSVVDTLYKERELAPEGNPVAIVRSKEQIINIGIAQKDLKKIKLGTKAISHVDGEKVNGVITNIAEAPDEDTRTYKGEITVNEKHFKLGSIAQVELNVGMEKGVWIPIASIMSDGENYVYIVKENRVYKRTVQLGNINKDHVMINGVKDGEFLVVSGMKNLNDGLKVNITK</sequence>
<dbReference type="GO" id="GO:1990281">
    <property type="term" value="C:efflux pump complex"/>
    <property type="evidence" value="ECO:0007669"/>
    <property type="project" value="TreeGrafter"/>
</dbReference>
<dbReference type="AlphaFoldDB" id="A0A267MHU5"/>
<dbReference type="InterPro" id="IPR006143">
    <property type="entry name" value="RND_pump_MFP"/>
</dbReference>
<proteinExistence type="inferred from homology"/>
<feature type="chain" id="PRO_5013374848" evidence="2">
    <location>
        <begin position="26"/>
        <end position="363"/>
    </location>
</feature>
<comment type="similarity">
    <text evidence="1">Belongs to the membrane fusion protein (MFP) (TC 8.A.1) family.</text>
</comment>
<name>A0A267MHU5_9FIRM</name>
<dbReference type="Gene3D" id="2.40.50.100">
    <property type="match status" value="1"/>
</dbReference>
<evidence type="ECO:0000256" key="2">
    <source>
        <dbReference type="SAM" id="SignalP"/>
    </source>
</evidence>
<protein>
    <submittedName>
        <fullName evidence="3">Uncharacterized protein</fullName>
    </submittedName>
</protein>
<keyword evidence="2" id="KW-0732">Signal</keyword>
<evidence type="ECO:0000313" key="3">
    <source>
        <dbReference type="EMBL" id="PAB59106.1"/>
    </source>
</evidence>
<dbReference type="GO" id="GO:0015562">
    <property type="term" value="F:efflux transmembrane transporter activity"/>
    <property type="evidence" value="ECO:0007669"/>
    <property type="project" value="InterPro"/>
</dbReference>
<reference evidence="3 4" key="1">
    <citation type="submission" date="2017-06" db="EMBL/GenBank/DDBJ databases">
        <title>Draft genome sequence of anaerobic fermentative bacterium Anaeromicrobium sediminis DY2726D isolated from West Pacific Ocean sediments.</title>
        <authorList>
            <person name="Zeng X."/>
        </authorList>
    </citation>
    <scope>NUCLEOTIDE SEQUENCE [LARGE SCALE GENOMIC DNA]</scope>
    <source>
        <strain evidence="3 4">DY2726D</strain>
    </source>
</reference>
<dbReference type="PROSITE" id="PS51257">
    <property type="entry name" value="PROKAR_LIPOPROTEIN"/>
    <property type="match status" value="1"/>
</dbReference>
<organism evidence="3 4">
    <name type="scientific">Anaeromicrobium sediminis</name>
    <dbReference type="NCBI Taxonomy" id="1478221"/>
    <lineage>
        <taxon>Bacteria</taxon>
        <taxon>Bacillati</taxon>
        <taxon>Bacillota</taxon>
        <taxon>Clostridia</taxon>
        <taxon>Peptostreptococcales</taxon>
        <taxon>Thermotaleaceae</taxon>
        <taxon>Anaeromicrobium</taxon>
    </lineage>
</organism>
<feature type="signal peptide" evidence="2">
    <location>
        <begin position="1"/>
        <end position="25"/>
    </location>
</feature>
<dbReference type="EMBL" id="NIBG01000009">
    <property type="protein sequence ID" value="PAB59106.1"/>
    <property type="molecule type" value="Genomic_DNA"/>
</dbReference>
<accession>A0A267MHU5</accession>
<evidence type="ECO:0000313" key="4">
    <source>
        <dbReference type="Proteomes" id="UP000216024"/>
    </source>
</evidence>
<evidence type="ECO:0000256" key="1">
    <source>
        <dbReference type="ARBA" id="ARBA00009477"/>
    </source>
</evidence>
<dbReference type="Proteomes" id="UP000216024">
    <property type="component" value="Unassembled WGS sequence"/>
</dbReference>
<dbReference type="SUPFAM" id="SSF111369">
    <property type="entry name" value="HlyD-like secretion proteins"/>
    <property type="match status" value="1"/>
</dbReference>